<evidence type="ECO:0000313" key="14">
    <source>
        <dbReference type="Proteomes" id="UP000800038"/>
    </source>
</evidence>
<organism evidence="13 14">
    <name type="scientific">Clathrospora elynae</name>
    <dbReference type="NCBI Taxonomy" id="706981"/>
    <lineage>
        <taxon>Eukaryota</taxon>
        <taxon>Fungi</taxon>
        <taxon>Dikarya</taxon>
        <taxon>Ascomycota</taxon>
        <taxon>Pezizomycotina</taxon>
        <taxon>Dothideomycetes</taxon>
        <taxon>Pleosporomycetidae</taxon>
        <taxon>Pleosporales</taxon>
        <taxon>Diademaceae</taxon>
        <taxon>Clathrospora</taxon>
    </lineage>
</organism>
<dbReference type="OrthoDB" id="428854at2759"/>
<keyword evidence="7" id="KW-0539">Nucleus</keyword>
<protein>
    <submittedName>
        <fullName evidence="13">Sister chromatid cohesion acetyltransferas-like protein Eco1</fullName>
    </submittedName>
</protein>
<dbReference type="Pfam" id="PF13878">
    <property type="entry name" value="zf-C2H2_3"/>
    <property type="match status" value="1"/>
</dbReference>
<keyword evidence="9" id="KW-0012">Acyltransferase</keyword>
<dbReference type="InterPro" id="IPR028009">
    <property type="entry name" value="ESCO_Acetyltransf_dom"/>
</dbReference>
<evidence type="ECO:0000256" key="5">
    <source>
        <dbReference type="ARBA" id="ARBA00022771"/>
    </source>
</evidence>
<evidence type="ECO:0000256" key="3">
    <source>
        <dbReference type="ARBA" id="ARBA00022679"/>
    </source>
</evidence>
<evidence type="ECO:0000259" key="11">
    <source>
        <dbReference type="Pfam" id="PF13878"/>
    </source>
</evidence>
<dbReference type="GO" id="GO:0005634">
    <property type="term" value="C:nucleus"/>
    <property type="evidence" value="ECO:0007669"/>
    <property type="project" value="UniProtKB-SubCell"/>
</dbReference>
<feature type="region of interest" description="Disordered" evidence="10">
    <location>
        <begin position="1"/>
        <end position="146"/>
    </location>
</feature>
<keyword evidence="8" id="KW-0131">Cell cycle</keyword>
<dbReference type="GO" id="GO:0000785">
    <property type="term" value="C:chromatin"/>
    <property type="evidence" value="ECO:0007669"/>
    <property type="project" value="TreeGrafter"/>
</dbReference>
<comment type="subcellular location">
    <subcellularLocation>
        <location evidence="1">Nucleus</location>
    </subcellularLocation>
</comment>
<dbReference type="Proteomes" id="UP000800038">
    <property type="component" value="Unassembled WGS sequence"/>
</dbReference>
<feature type="compositionally biased region" description="Pro residues" evidence="10">
    <location>
        <begin position="84"/>
        <end position="96"/>
    </location>
</feature>
<dbReference type="GO" id="GO:0008270">
    <property type="term" value="F:zinc ion binding"/>
    <property type="evidence" value="ECO:0007669"/>
    <property type="project" value="UniProtKB-KW"/>
</dbReference>
<gene>
    <name evidence="13" type="ORF">EJ02DRAFT_459883</name>
</gene>
<keyword evidence="4" id="KW-0479">Metal-binding</keyword>
<evidence type="ECO:0000256" key="6">
    <source>
        <dbReference type="ARBA" id="ARBA00022833"/>
    </source>
</evidence>
<dbReference type="PANTHER" id="PTHR45884:SF2">
    <property type="entry name" value="N-ACETYLTRANSFERASE ECO"/>
    <property type="match status" value="1"/>
</dbReference>
<dbReference type="GO" id="GO:0061733">
    <property type="term" value="F:protein-lysine-acetyltransferase activity"/>
    <property type="evidence" value="ECO:0007669"/>
    <property type="project" value="TreeGrafter"/>
</dbReference>
<dbReference type="InterPro" id="IPR028005">
    <property type="entry name" value="AcTrfase_ESCO_Znf_dom"/>
</dbReference>
<evidence type="ECO:0000256" key="8">
    <source>
        <dbReference type="ARBA" id="ARBA00023306"/>
    </source>
</evidence>
<name>A0A6A5S8Z7_9PLEO</name>
<evidence type="ECO:0000256" key="10">
    <source>
        <dbReference type="SAM" id="MobiDB-lite"/>
    </source>
</evidence>
<dbReference type="PANTHER" id="PTHR45884">
    <property type="entry name" value="N-ACETYLTRANSFERASE ECO"/>
    <property type="match status" value="1"/>
</dbReference>
<sequence length="408" mass="45062">MSSFAAKKVVRTYSRQKKRPLYDEETPTKRRRVEMAIESTKIELLTAPVTAPSPGRSPPTRDTSESRTSSPKDSPAIFSDEPPRSSPPSSPAPRSSPPALQKRRQTFSIFKKQAKPTRPSKHPLGEHSHNAQSPPKQPPKKKPMVQMQLDLASEHRKTCKTCGMQYIASNAEDAALHNKFHAMNLGGVDFTKPVIERFRKNQVWSGGDGAFIAVVGRKDALALRNRASDVLKVVNTELAAVPISNEELWSQAGRTVIADASVRETKAEILVKGEASLPLIDRFKIYLYIRGNKCVGACLAERIWDAFAVLDPTAASEEMCELPVASQSSSISISTASDPAILGISRIWTSNQHRKQGVATRLLDCARFDFLYGLRVEKDKVAFSQPTESGGNLARKWFGSRAGWHVYI</sequence>
<accession>A0A6A5S8Z7</accession>
<dbReference type="EMBL" id="ML976218">
    <property type="protein sequence ID" value="KAF1936004.1"/>
    <property type="molecule type" value="Genomic_DNA"/>
</dbReference>
<feature type="domain" description="N-acetyltransferase ESCO acetyl-transferase" evidence="12">
    <location>
        <begin position="339"/>
        <end position="407"/>
    </location>
</feature>
<dbReference type="SUPFAM" id="SSF55729">
    <property type="entry name" value="Acyl-CoA N-acyltransferases (Nat)"/>
    <property type="match status" value="1"/>
</dbReference>
<evidence type="ECO:0000313" key="13">
    <source>
        <dbReference type="EMBL" id="KAF1936004.1"/>
    </source>
</evidence>
<feature type="compositionally biased region" description="Basic residues" evidence="10">
    <location>
        <begin position="112"/>
        <end position="121"/>
    </location>
</feature>
<feature type="domain" description="N-acetyltransferase ESCO zinc-finger" evidence="11">
    <location>
        <begin position="146"/>
        <end position="183"/>
    </location>
</feature>
<feature type="compositionally biased region" description="Basic residues" evidence="10">
    <location>
        <begin position="8"/>
        <end position="19"/>
    </location>
</feature>
<dbReference type="Pfam" id="PF13880">
    <property type="entry name" value="Acetyltransf_13"/>
    <property type="match status" value="1"/>
</dbReference>
<keyword evidence="6" id="KW-0862">Zinc</keyword>
<proteinExistence type="inferred from homology"/>
<evidence type="ECO:0000256" key="9">
    <source>
        <dbReference type="ARBA" id="ARBA00023315"/>
    </source>
</evidence>
<evidence type="ECO:0000256" key="7">
    <source>
        <dbReference type="ARBA" id="ARBA00023242"/>
    </source>
</evidence>
<dbReference type="GO" id="GO:0007064">
    <property type="term" value="P:mitotic sister chromatid cohesion"/>
    <property type="evidence" value="ECO:0007669"/>
    <property type="project" value="TreeGrafter"/>
</dbReference>
<dbReference type="AlphaFoldDB" id="A0A6A5S8Z7"/>
<comment type="similarity">
    <text evidence="2">Belongs to the acetyltransferase family. ECO subfamily.</text>
</comment>
<keyword evidence="3" id="KW-0808">Transferase</keyword>
<evidence type="ECO:0000256" key="1">
    <source>
        <dbReference type="ARBA" id="ARBA00004123"/>
    </source>
</evidence>
<keyword evidence="14" id="KW-1185">Reference proteome</keyword>
<evidence type="ECO:0000259" key="12">
    <source>
        <dbReference type="Pfam" id="PF13880"/>
    </source>
</evidence>
<keyword evidence="5" id="KW-0863">Zinc-finger</keyword>
<evidence type="ECO:0000256" key="4">
    <source>
        <dbReference type="ARBA" id="ARBA00022723"/>
    </source>
</evidence>
<feature type="non-terminal residue" evidence="13">
    <location>
        <position position="408"/>
    </location>
</feature>
<evidence type="ECO:0000256" key="2">
    <source>
        <dbReference type="ARBA" id="ARBA00005816"/>
    </source>
</evidence>
<dbReference type="InterPro" id="IPR016181">
    <property type="entry name" value="Acyl_CoA_acyltransferase"/>
</dbReference>
<reference evidence="13" key="1">
    <citation type="journal article" date="2020" name="Stud. Mycol.">
        <title>101 Dothideomycetes genomes: a test case for predicting lifestyles and emergence of pathogens.</title>
        <authorList>
            <person name="Haridas S."/>
            <person name="Albert R."/>
            <person name="Binder M."/>
            <person name="Bloem J."/>
            <person name="Labutti K."/>
            <person name="Salamov A."/>
            <person name="Andreopoulos B."/>
            <person name="Baker S."/>
            <person name="Barry K."/>
            <person name="Bills G."/>
            <person name="Bluhm B."/>
            <person name="Cannon C."/>
            <person name="Castanera R."/>
            <person name="Culley D."/>
            <person name="Daum C."/>
            <person name="Ezra D."/>
            <person name="Gonzalez J."/>
            <person name="Henrissat B."/>
            <person name="Kuo A."/>
            <person name="Liang C."/>
            <person name="Lipzen A."/>
            <person name="Lutzoni F."/>
            <person name="Magnuson J."/>
            <person name="Mondo S."/>
            <person name="Nolan M."/>
            <person name="Ohm R."/>
            <person name="Pangilinan J."/>
            <person name="Park H.-J."/>
            <person name="Ramirez L."/>
            <person name="Alfaro M."/>
            <person name="Sun H."/>
            <person name="Tritt A."/>
            <person name="Yoshinaga Y."/>
            <person name="Zwiers L.-H."/>
            <person name="Turgeon B."/>
            <person name="Goodwin S."/>
            <person name="Spatafora J."/>
            <person name="Crous P."/>
            <person name="Grigoriev I."/>
        </authorList>
    </citation>
    <scope>NUCLEOTIDE SEQUENCE</scope>
    <source>
        <strain evidence="13">CBS 161.51</strain>
    </source>
</reference>